<evidence type="ECO:0000313" key="2">
    <source>
        <dbReference type="Proteomes" id="UP000800040"/>
    </source>
</evidence>
<dbReference type="EMBL" id="ML975521">
    <property type="protein sequence ID" value="KAF1828601.1"/>
    <property type="molecule type" value="Genomic_DNA"/>
</dbReference>
<dbReference type="OrthoDB" id="3739674at2759"/>
<accession>A0A6A5JX93</accession>
<reference evidence="1" key="1">
    <citation type="submission" date="2020-01" db="EMBL/GenBank/DDBJ databases">
        <authorList>
            <consortium name="DOE Joint Genome Institute"/>
            <person name="Haridas S."/>
            <person name="Albert R."/>
            <person name="Binder M."/>
            <person name="Bloem J."/>
            <person name="Labutti K."/>
            <person name="Salamov A."/>
            <person name="Andreopoulos B."/>
            <person name="Baker S.E."/>
            <person name="Barry K."/>
            <person name="Bills G."/>
            <person name="Bluhm B.H."/>
            <person name="Cannon C."/>
            <person name="Castanera R."/>
            <person name="Culley D.E."/>
            <person name="Daum C."/>
            <person name="Ezra D."/>
            <person name="Gonzalez J.B."/>
            <person name="Henrissat B."/>
            <person name="Kuo A."/>
            <person name="Liang C."/>
            <person name="Lipzen A."/>
            <person name="Lutzoni F."/>
            <person name="Magnuson J."/>
            <person name="Mondo S."/>
            <person name="Nolan M."/>
            <person name="Ohm R."/>
            <person name="Pangilinan J."/>
            <person name="Park H.-J."/>
            <person name="Ramirez L."/>
            <person name="Alfaro M."/>
            <person name="Sun H."/>
            <person name="Tritt A."/>
            <person name="Yoshinaga Y."/>
            <person name="Zwiers L.-H."/>
            <person name="Turgeon B.G."/>
            <person name="Goodwin S.B."/>
            <person name="Spatafora J.W."/>
            <person name="Crous P.W."/>
            <person name="Grigoriev I.V."/>
        </authorList>
    </citation>
    <scope>NUCLEOTIDE SEQUENCE</scope>
    <source>
        <strain evidence="1">P77</strain>
    </source>
</reference>
<dbReference type="AlphaFoldDB" id="A0A6A5JX93"/>
<sequence length="149" mass="16905">MQAEERLKSTQQDLTRHDECVRELGKVLGELTHLNCSISEDEKNGGLFMAAKVFFELLRCGQNLKSVRLAFDQLLDGFIAPPYDWDRTNGNGPKTLFTLLTDHKPWSKIEELKIEIVTDETTLLRFLESLSLTLRRPTLSTVTLAPQGT</sequence>
<proteinExistence type="predicted"/>
<protein>
    <submittedName>
        <fullName evidence="1">Uncharacterized protein</fullName>
    </submittedName>
</protein>
<keyword evidence="2" id="KW-1185">Reference proteome</keyword>
<dbReference type="Proteomes" id="UP000800040">
    <property type="component" value="Unassembled WGS sequence"/>
</dbReference>
<organism evidence="1 2">
    <name type="scientific">Decorospora gaudefroyi</name>
    <dbReference type="NCBI Taxonomy" id="184978"/>
    <lineage>
        <taxon>Eukaryota</taxon>
        <taxon>Fungi</taxon>
        <taxon>Dikarya</taxon>
        <taxon>Ascomycota</taxon>
        <taxon>Pezizomycotina</taxon>
        <taxon>Dothideomycetes</taxon>
        <taxon>Pleosporomycetidae</taxon>
        <taxon>Pleosporales</taxon>
        <taxon>Pleosporineae</taxon>
        <taxon>Pleosporaceae</taxon>
        <taxon>Decorospora</taxon>
    </lineage>
</organism>
<gene>
    <name evidence="1" type="ORF">BDW02DRAFT_574725</name>
</gene>
<evidence type="ECO:0000313" key="1">
    <source>
        <dbReference type="EMBL" id="KAF1828601.1"/>
    </source>
</evidence>
<name>A0A6A5JX93_9PLEO</name>